<proteinExistence type="predicted"/>
<dbReference type="RefSeq" id="WP_266345561.1">
    <property type="nucleotide sequence ID" value="NZ_JAPKNH010000009.1"/>
</dbReference>
<feature type="chain" id="PRO_5046164069" description="DUF5666 domain-containing protein" evidence="1">
    <location>
        <begin position="23"/>
        <end position="91"/>
    </location>
</feature>
<keyword evidence="3" id="KW-1185">Reference proteome</keyword>
<dbReference type="EMBL" id="JBHSML010000007">
    <property type="protein sequence ID" value="MFC5517293.1"/>
    <property type="molecule type" value="Genomic_DNA"/>
</dbReference>
<organism evidence="2 3">
    <name type="scientific">Kaistia terrae</name>
    <dbReference type="NCBI Taxonomy" id="537017"/>
    <lineage>
        <taxon>Bacteria</taxon>
        <taxon>Pseudomonadati</taxon>
        <taxon>Pseudomonadota</taxon>
        <taxon>Alphaproteobacteria</taxon>
        <taxon>Hyphomicrobiales</taxon>
        <taxon>Kaistiaceae</taxon>
        <taxon>Kaistia</taxon>
    </lineage>
</organism>
<evidence type="ECO:0008006" key="4">
    <source>
        <dbReference type="Google" id="ProtNLM"/>
    </source>
</evidence>
<name>A0ABW0PXU3_9HYPH</name>
<feature type="signal peptide" evidence="1">
    <location>
        <begin position="1"/>
        <end position="22"/>
    </location>
</feature>
<evidence type="ECO:0000313" key="3">
    <source>
        <dbReference type="Proteomes" id="UP001596150"/>
    </source>
</evidence>
<comment type="caution">
    <text evidence="2">The sequence shown here is derived from an EMBL/GenBank/DDBJ whole genome shotgun (WGS) entry which is preliminary data.</text>
</comment>
<sequence length="91" mass="9408">MKKNLLFIPLAGLMFVSGTALAAETYNGVVARTDPNSGHVELLGGTTFQVSEPSLLRGLAPGEHVIVTINENNSVGIQEDSSYAGAGDGGY</sequence>
<dbReference type="Proteomes" id="UP001596150">
    <property type="component" value="Unassembled WGS sequence"/>
</dbReference>
<keyword evidence="1" id="KW-0732">Signal</keyword>
<accession>A0ABW0PXU3</accession>
<reference evidence="3" key="1">
    <citation type="journal article" date="2019" name="Int. J. Syst. Evol. Microbiol.">
        <title>The Global Catalogue of Microorganisms (GCM) 10K type strain sequencing project: providing services to taxonomists for standard genome sequencing and annotation.</title>
        <authorList>
            <consortium name="The Broad Institute Genomics Platform"/>
            <consortium name="The Broad Institute Genome Sequencing Center for Infectious Disease"/>
            <person name="Wu L."/>
            <person name="Ma J."/>
        </authorList>
    </citation>
    <scope>NUCLEOTIDE SEQUENCE [LARGE SCALE GENOMIC DNA]</scope>
    <source>
        <strain evidence="3">KACC 12633</strain>
    </source>
</reference>
<gene>
    <name evidence="2" type="ORF">ACFPP9_16020</name>
</gene>
<protein>
    <recommendedName>
        <fullName evidence="4">DUF5666 domain-containing protein</fullName>
    </recommendedName>
</protein>
<evidence type="ECO:0000256" key="1">
    <source>
        <dbReference type="SAM" id="SignalP"/>
    </source>
</evidence>
<evidence type="ECO:0000313" key="2">
    <source>
        <dbReference type="EMBL" id="MFC5517293.1"/>
    </source>
</evidence>